<dbReference type="GO" id="GO:0005634">
    <property type="term" value="C:nucleus"/>
    <property type="evidence" value="ECO:0000318"/>
    <property type="project" value="GO_Central"/>
</dbReference>
<dbReference type="HOGENOM" id="CLU_276848_0_0_1"/>
<dbReference type="PROSITE" id="PS50166">
    <property type="entry name" value="IMPORTIN_B_NT"/>
    <property type="match status" value="1"/>
</dbReference>
<dbReference type="GO" id="GO:0005737">
    <property type="term" value="C:cytoplasm"/>
    <property type="evidence" value="ECO:0000318"/>
    <property type="project" value="GO_Central"/>
</dbReference>
<dbReference type="AlphaFoldDB" id="E9FV26"/>
<dbReference type="GO" id="GO:0008139">
    <property type="term" value="F:nuclear localization sequence binding"/>
    <property type="evidence" value="ECO:0000318"/>
    <property type="project" value="GO_Central"/>
</dbReference>
<dbReference type="Gene3D" id="1.25.10.10">
    <property type="entry name" value="Leucine-rich Repeat Variant"/>
    <property type="match status" value="1"/>
</dbReference>
<dbReference type="STRING" id="6669.E9FV26"/>
<dbReference type="PANTHER" id="PTHR45733">
    <property type="entry name" value="FORMIN-J"/>
    <property type="match status" value="1"/>
</dbReference>
<keyword evidence="4" id="KW-1185">Reference proteome</keyword>
<dbReference type="eggNOG" id="KOG1241">
    <property type="taxonomic scope" value="Eukaryota"/>
</dbReference>
<dbReference type="InParanoid" id="E9FV26"/>
<organism evidence="3 4">
    <name type="scientific">Daphnia pulex</name>
    <name type="common">Water flea</name>
    <dbReference type="NCBI Taxonomy" id="6669"/>
    <lineage>
        <taxon>Eukaryota</taxon>
        <taxon>Metazoa</taxon>
        <taxon>Ecdysozoa</taxon>
        <taxon>Arthropoda</taxon>
        <taxon>Crustacea</taxon>
        <taxon>Branchiopoda</taxon>
        <taxon>Diplostraca</taxon>
        <taxon>Cladocera</taxon>
        <taxon>Anomopoda</taxon>
        <taxon>Daphniidae</taxon>
        <taxon>Daphnia</taxon>
    </lineage>
</organism>
<feature type="compositionally biased region" description="Basic and acidic residues" evidence="1">
    <location>
        <begin position="137"/>
        <end position="176"/>
    </location>
</feature>
<evidence type="ECO:0000313" key="3">
    <source>
        <dbReference type="EMBL" id="EFX88481.1"/>
    </source>
</evidence>
<feature type="compositionally biased region" description="Polar residues" evidence="1">
    <location>
        <begin position="60"/>
        <end position="72"/>
    </location>
</feature>
<dbReference type="KEGG" id="dpx:DAPPUDRAFT_233537"/>
<dbReference type="InterPro" id="IPR016024">
    <property type="entry name" value="ARM-type_fold"/>
</dbReference>
<feature type="compositionally biased region" description="Basic and acidic residues" evidence="1">
    <location>
        <begin position="75"/>
        <end position="84"/>
    </location>
</feature>
<feature type="compositionally biased region" description="Acidic residues" evidence="1">
    <location>
        <begin position="182"/>
        <end position="196"/>
    </location>
</feature>
<feature type="compositionally biased region" description="Polar residues" evidence="1">
    <location>
        <begin position="112"/>
        <end position="121"/>
    </location>
</feature>
<feature type="compositionally biased region" description="Basic and acidic residues" evidence="1">
    <location>
        <begin position="197"/>
        <end position="266"/>
    </location>
</feature>
<evidence type="ECO:0000256" key="1">
    <source>
        <dbReference type="SAM" id="MobiDB-lite"/>
    </source>
</evidence>
<feature type="compositionally biased region" description="Polar residues" evidence="1">
    <location>
        <begin position="494"/>
        <end position="513"/>
    </location>
</feature>
<feature type="compositionally biased region" description="Polar residues" evidence="1">
    <location>
        <begin position="334"/>
        <end position="343"/>
    </location>
</feature>
<dbReference type="Proteomes" id="UP000000305">
    <property type="component" value="Unassembled WGS sequence"/>
</dbReference>
<feature type="compositionally biased region" description="Basic and acidic residues" evidence="1">
    <location>
        <begin position="409"/>
        <end position="430"/>
    </location>
</feature>
<feature type="compositionally biased region" description="Low complexity" evidence="1">
    <location>
        <begin position="432"/>
        <end position="444"/>
    </location>
</feature>
<dbReference type="GO" id="GO:0031267">
    <property type="term" value="F:small GTPase binding"/>
    <property type="evidence" value="ECO:0007669"/>
    <property type="project" value="InterPro"/>
</dbReference>
<feature type="compositionally biased region" description="Basic and acidic residues" evidence="1">
    <location>
        <begin position="523"/>
        <end position="545"/>
    </location>
</feature>
<name>E9FV26_DAPPU</name>
<evidence type="ECO:0000313" key="4">
    <source>
        <dbReference type="Proteomes" id="UP000000305"/>
    </source>
</evidence>
<dbReference type="InterPro" id="IPR011989">
    <property type="entry name" value="ARM-like"/>
</dbReference>
<feature type="region of interest" description="Disordered" evidence="1">
    <location>
        <begin position="409"/>
        <end position="546"/>
    </location>
</feature>
<dbReference type="SUPFAM" id="SSF48371">
    <property type="entry name" value="ARM repeat"/>
    <property type="match status" value="1"/>
</dbReference>
<feature type="compositionally biased region" description="Polar residues" evidence="1">
    <location>
        <begin position="476"/>
        <end position="486"/>
    </location>
</feature>
<dbReference type="OrthoDB" id="6356684at2759"/>
<dbReference type="InterPro" id="IPR001494">
    <property type="entry name" value="Importin-beta_N"/>
</dbReference>
<protein>
    <recommendedName>
        <fullName evidence="2">Importin N-terminal domain-containing protein</fullName>
    </recommendedName>
</protein>
<accession>E9FV26</accession>
<sequence length="1148" mass="127244">MNHSKWCVNVGTQTEPQPQIEFLHRRISELELIIASTSNRSFPTPSPLIAQKNQDDAASALSTPPNSDSGSCNGRVEKISESPKRNSTPTKSAFIVVRPNRLTDSDLRQYSVGRNSSVSPTEETRPKKRPCPSSVSDSERHSFKKPEKRSEKLSEKDLIGEERDEDMVPHPKKALEKPQPLDLDELNYDFDEEEVEESRPARVDKQKKSNETNHRDKSSKSDKKEKTSEKDKKKEKEKKKKDISEKTKAGEHSKSSKEKSAKESSKSWKNPVDAGNAVKYKSSKMPAPPTSGEQQNLDQFTKGPAPSPAQQTVSSGMSESVLPKNTVAKPNDLANVSSTSKNVVKQPVAPKSFEFSDKTATPILCNPRESVTRRITISVNFSEENLERVRTISPLSHFQQAERAIEVSSVRENRPFNHGIGDERGGRRFDTSSSSSSSDSASETSENESSKSIKTNEHSGETISAIFPPNDLRLSVENQSISNGSSVIPEESSGDQTAQEMEETTTPLSSTVSDELCTPSPAKDTEDSTKEGRRSVVTEEHEHAVTPKKLPITSLAVPTSPRGQTPEPISQVSSTLMNVKSSIPMEDGSEEDDVLDIGLNEGFGYEEEELPPTKLPSNTINNTPAKIVLDRPSPTKIVAPLNKANDPAVTVKPAVIQRIVMENPPYPQGACSDTKCVFSHNLNLALKSVHYLCNTKFDIKLSYQLVCCMANINSPLNKFLNEPLGVRMVKIVVKAIVMGNRQEYISIALEIMSDRKLPLIRKFVDAVIKQTPVSSASVNHLVSLYERCQSVDSYYKMSLFSFYKVTAVLVDHWEPPLNKWEFICSVVENAFSNYPESYDILSPTARPSYEVLCFLFGEAHDQLRLERLCRLFNGIEPPVIALLGPEKRHEILNSLLGHNNIRQMEWSIILLVVLCNQYIGPHPPYPSMPLVHQMQPPPRQPNYGSQFPPVSTAASNCTSSWHASSATSCDSNGPPYTSLESFSVACGMLVAFVDSFCCGSDGQFISNLSIVIEDQKSLPEVRQAASLQLKTCLTVKDAKLNEQYHEGWTNLPKETRIVVRDRLISTLGTENTQNPSCAAQCLAYIMAAGFFPETQASSGMASLECFLSEVSDMVRQPAKEHRIEAAFESIAFICQEISVQNLVYFNRF</sequence>
<proteinExistence type="predicted"/>
<feature type="compositionally biased region" description="Basic and acidic residues" evidence="1">
    <location>
        <begin position="448"/>
        <end position="460"/>
    </location>
</feature>
<dbReference type="Pfam" id="PF03810">
    <property type="entry name" value="IBN_N"/>
    <property type="match status" value="1"/>
</dbReference>
<dbReference type="InterPro" id="IPR051144">
    <property type="entry name" value="Formin_homology_domain"/>
</dbReference>
<feature type="domain" description="Importin N-terminal" evidence="2">
    <location>
        <begin position="1003"/>
        <end position="1069"/>
    </location>
</feature>
<reference evidence="3 4" key="1">
    <citation type="journal article" date="2011" name="Science">
        <title>The ecoresponsive genome of Daphnia pulex.</title>
        <authorList>
            <person name="Colbourne J.K."/>
            <person name="Pfrender M.E."/>
            <person name="Gilbert D."/>
            <person name="Thomas W.K."/>
            <person name="Tucker A."/>
            <person name="Oakley T.H."/>
            <person name="Tokishita S."/>
            <person name="Aerts A."/>
            <person name="Arnold G.J."/>
            <person name="Basu M.K."/>
            <person name="Bauer D.J."/>
            <person name="Caceres C.E."/>
            <person name="Carmel L."/>
            <person name="Casola C."/>
            <person name="Choi J.H."/>
            <person name="Detter J.C."/>
            <person name="Dong Q."/>
            <person name="Dusheyko S."/>
            <person name="Eads B.D."/>
            <person name="Frohlich T."/>
            <person name="Geiler-Samerotte K.A."/>
            <person name="Gerlach D."/>
            <person name="Hatcher P."/>
            <person name="Jogdeo S."/>
            <person name="Krijgsveld J."/>
            <person name="Kriventseva E.V."/>
            <person name="Kultz D."/>
            <person name="Laforsch C."/>
            <person name="Lindquist E."/>
            <person name="Lopez J."/>
            <person name="Manak J.R."/>
            <person name="Muller J."/>
            <person name="Pangilinan J."/>
            <person name="Patwardhan R.P."/>
            <person name="Pitluck S."/>
            <person name="Pritham E.J."/>
            <person name="Rechtsteiner A."/>
            <person name="Rho M."/>
            <person name="Rogozin I.B."/>
            <person name="Sakarya O."/>
            <person name="Salamov A."/>
            <person name="Schaack S."/>
            <person name="Shapiro H."/>
            <person name="Shiga Y."/>
            <person name="Skalitzky C."/>
            <person name="Smith Z."/>
            <person name="Souvorov A."/>
            <person name="Sung W."/>
            <person name="Tang Z."/>
            <person name="Tsuchiya D."/>
            <person name="Tu H."/>
            <person name="Vos H."/>
            <person name="Wang M."/>
            <person name="Wolf Y.I."/>
            <person name="Yamagata H."/>
            <person name="Yamada T."/>
            <person name="Ye Y."/>
            <person name="Shaw J.R."/>
            <person name="Andrews J."/>
            <person name="Crease T.J."/>
            <person name="Tang H."/>
            <person name="Lucas S.M."/>
            <person name="Robertson H.M."/>
            <person name="Bork P."/>
            <person name="Koonin E.V."/>
            <person name="Zdobnov E.M."/>
            <person name="Grigoriev I.V."/>
            <person name="Lynch M."/>
            <person name="Boore J.L."/>
        </authorList>
    </citation>
    <scope>NUCLEOTIDE SEQUENCE [LARGE SCALE GENOMIC DNA]</scope>
</reference>
<evidence type="ECO:0000259" key="2">
    <source>
        <dbReference type="PROSITE" id="PS50166"/>
    </source>
</evidence>
<dbReference type="EMBL" id="GL732525">
    <property type="protein sequence ID" value="EFX88481.1"/>
    <property type="molecule type" value="Genomic_DNA"/>
</dbReference>
<dbReference type="GO" id="GO:0061608">
    <property type="term" value="F:nuclear import signal receptor activity"/>
    <property type="evidence" value="ECO:0000318"/>
    <property type="project" value="GO_Central"/>
</dbReference>
<feature type="region of interest" description="Disordered" evidence="1">
    <location>
        <begin position="38"/>
        <end position="344"/>
    </location>
</feature>
<gene>
    <name evidence="3" type="ORF">DAPPUDRAFT_233537</name>
</gene>
<feature type="compositionally biased region" description="Polar residues" evidence="1">
    <location>
        <begin position="308"/>
        <end position="318"/>
    </location>
</feature>
<dbReference type="GO" id="GO:0006606">
    <property type="term" value="P:protein import into nucleus"/>
    <property type="evidence" value="ECO:0000318"/>
    <property type="project" value="GO_Central"/>
</dbReference>